<gene>
    <name evidence="3" type="ORF">KQX54_014160</name>
</gene>
<evidence type="ECO:0000313" key="3">
    <source>
        <dbReference type="EMBL" id="KAH0567803.1"/>
    </source>
</evidence>
<reference evidence="3 4" key="1">
    <citation type="journal article" date="2021" name="J. Hered.">
        <title>A chromosome-level genome assembly of the parasitoid wasp, Cotesia glomerata (Hymenoptera: Braconidae).</title>
        <authorList>
            <person name="Pinto B.J."/>
            <person name="Weis J.J."/>
            <person name="Gamble T."/>
            <person name="Ode P.J."/>
            <person name="Paul R."/>
            <person name="Zaspel J.M."/>
        </authorList>
    </citation>
    <scope>NUCLEOTIDE SEQUENCE [LARGE SCALE GENOMIC DNA]</scope>
    <source>
        <strain evidence="3">CgM1</strain>
    </source>
</reference>
<dbReference type="Proteomes" id="UP000826195">
    <property type="component" value="Unassembled WGS sequence"/>
</dbReference>
<dbReference type="InterPro" id="IPR057251">
    <property type="entry name" value="FP_C"/>
</dbReference>
<feature type="domain" description="FP protein C-terminal" evidence="2">
    <location>
        <begin position="112"/>
        <end position="157"/>
    </location>
</feature>
<accession>A0AAV7J7L0</accession>
<dbReference type="EMBL" id="JAHXZJ010000001">
    <property type="protein sequence ID" value="KAH0567803.1"/>
    <property type="molecule type" value="Genomic_DNA"/>
</dbReference>
<comment type="caution">
    <text evidence="3">The sequence shown here is derived from an EMBL/GenBank/DDBJ whole genome shotgun (WGS) entry which is preliminary data.</text>
</comment>
<name>A0AAV7J7L0_COTGL</name>
<dbReference type="Pfam" id="PF25298">
    <property type="entry name" value="Baculo_FP_2nd"/>
    <property type="match status" value="1"/>
</dbReference>
<evidence type="ECO:0000313" key="4">
    <source>
        <dbReference type="Proteomes" id="UP000826195"/>
    </source>
</evidence>
<keyword evidence="4" id="KW-1185">Reference proteome</keyword>
<sequence length="158" mass="17615">MSTGSQENAIVSQAPETGAQMISGISTSNSRPLPSLPIQTQSPDEARESNSTSTSRSLILKLKSADICDHIIDVKRRSSKLLVKDISNTNAHTNHSKPIYISEFLHPDLYKFLQKIKVRAKQLKIKYVWTYLGNVYAKKNDDSPKIVINTEDDLNSIS</sequence>
<evidence type="ECO:0000259" key="2">
    <source>
        <dbReference type="Pfam" id="PF25298"/>
    </source>
</evidence>
<organism evidence="3 4">
    <name type="scientific">Cotesia glomerata</name>
    <name type="common">Lepidopteran parasitic wasp</name>
    <name type="synonym">Apanteles glomeratus</name>
    <dbReference type="NCBI Taxonomy" id="32391"/>
    <lineage>
        <taxon>Eukaryota</taxon>
        <taxon>Metazoa</taxon>
        <taxon>Ecdysozoa</taxon>
        <taxon>Arthropoda</taxon>
        <taxon>Hexapoda</taxon>
        <taxon>Insecta</taxon>
        <taxon>Pterygota</taxon>
        <taxon>Neoptera</taxon>
        <taxon>Endopterygota</taxon>
        <taxon>Hymenoptera</taxon>
        <taxon>Apocrita</taxon>
        <taxon>Ichneumonoidea</taxon>
        <taxon>Braconidae</taxon>
        <taxon>Microgastrinae</taxon>
        <taxon>Cotesia</taxon>
    </lineage>
</organism>
<feature type="compositionally biased region" description="Polar residues" evidence="1">
    <location>
        <begin position="23"/>
        <end position="53"/>
    </location>
</feature>
<dbReference type="AlphaFoldDB" id="A0AAV7J7L0"/>
<proteinExistence type="predicted"/>
<evidence type="ECO:0000256" key="1">
    <source>
        <dbReference type="SAM" id="MobiDB-lite"/>
    </source>
</evidence>
<protein>
    <recommendedName>
        <fullName evidence="2">FP protein C-terminal domain-containing protein</fullName>
    </recommendedName>
</protein>
<feature type="region of interest" description="Disordered" evidence="1">
    <location>
        <begin position="1"/>
        <end position="53"/>
    </location>
</feature>
<feature type="compositionally biased region" description="Polar residues" evidence="1">
    <location>
        <begin position="1"/>
        <end position="15"/>
    </location>
</feature>